<evidence type="ECO:0000313" key="1">
    <source>
        <dbReference type="EMBL" id="GBN62900.1"/>
    </source>
</evidence>
<evidence type="ECO:0000313" key="7">
    <source>
        <dbReference type="EMBL" id="GBN62998.1"/>
    </source>
</evidence>
<evidence type="ECO:0000313" key="3">
    <source>
        <dbReference type="EMBL" id="GBN62911.1"/>
    </source>
</evidence>
<dbReference type="EMBL" id="BGPR01221279">
    <property type="protein sequence ID" value="GBN62998.1"/>
    <property type="molecule type" value="Genomic_DNA"/>
</dbReference>
<dbReference type="EMBL" id="BGPR01221287">
    <property type="protein sequence ID" value="GBN63012.1"/>
    <property type="molecule type" value="Genomic_DNA"/>
</dbReference>
<dbReference type="EMBL" id="BGPR01221256">
    <property type="protein sequence ID" value="GBN62938.1"/>
    <property type="molecule type" value="Genomic_DNA"/>
</dbReference>
<sequence>MSAAEIHCHLVDEESQYRKRDVSAECDKMEHRISNREWKINNRSQDRHALSMQSWRTGESSPSDYHPFTTLEEHLGGYGFQSDEDVKIAVQRWLKLQQLHFTTRSSYG</sequence>
<organism evidence="4 13">
    <name type="scientific">Araneus ventricosus</name>
    <name type="common">Orbweaver spider</name>
    <name type="synonym">Epeira ventricosa</name>
    <dbReference type="NCBI Taxonomy" id="182803"/>
    <lineage>
        <taxon>Eukaryota</taxon>
        <taxon>Metazoa</taxon>
        <taxon>Ecdysozoa</taxon>
        <taxon>Arthropoda</taxon>
        <taxon>Chelicerata</taxon>
        <taxon>Arachnida</taxon>
        <taxon>Araneae</taxon>
        <taxon>Araneomorphae</taxon>
        <taxon>Entelegynae</taxon>
        <taxon>Araneoidea</taxon>
        <taxon>Araneidae</taxon>
        <taxon>Araneus</taxon>
    </lineage>
</organism>
<reference evidence="4 13" key="1">
    <citation type="journal article" date="2019" name="Sci. Rep.">
        <title>Orb-weaving spider Araneus ventricosus genome elucidates the spidroin gene catalogue.</title>
        <authorList>
            <person name="Kono N."/>
            <person name="Nakamura H."/>
            <person name="Ohtoshi R."/>
            <person name="Moran D.A.P."/>
            <person name="Shinohara A."/>
            <person name="Yoshida Y."/>
            <person name="Fujiwara M."/>
            <person name="Mori M."/>
            <person name="Tomita M."/>
            <person name="Arakawa K."/>
        </authorList>
    </citation>
    <scope>NUCLEOTIDE SEQUENCE [LARGE SCALE GENOMIC DNA]</scope>
</reference>
<gene>
    <name evidence="1" type="ORF">AVEN_100228_1</name>
    <name evidence="2" type="ORF">AVEN_103690_1</name>
    <name evidence="12" type="ORF">AVEN_131405_1</name>
    <name evidence="8" type="ORF">AVEN_135565_1</name>
    <name evidence="9" type="ORF">AVEN_149722_1</name>
    <name evidence="10" type="ORF">AVEN_176440_1</name>
    <name evidence="3" type="ORF">AVEN_192162_1</name>
    <name evidence="11" type="ORF">AVEN_211806_1</name>
    <name evidence="5" type="ORF">AVEN_23057_1</name>
    <name evidence="4" type="ORF">AVEN_243978_1</name>
    <name evidence="6" type="ORF">AVEN_82981_1</name>
    <name evidence="7" type="ORF">AVEN_95446_1</name>
</gene>
<dbReference type="EMBL" id="BGPR01221301">
    <property type="protein sequence ID" value="GBN63042.1"/>
    <property type="molecule type" value="Genomic_DNA"/>
</dbReference>
<dbReference type="EMBL" id="BGPR01221242">
    <property type="protein sequence ID" value="GBN62911.1"/>
    <property type="molecule type" value="Genomic_DNA"/>
</dbReference>
<evidence type="ECO:0000313" key="13">
    <source>
        <dbReference type="Proteomes" id="UP000499080"/>
    </source>
</evidence>
<comment type="caution">
    <text evidence="4">The sequence shown here is derived from an EMBL/GenBank/DDBJ whole genome shotgun (WGS) entry which is preliminary data.</text>
</comment>
<dbReference type="EMBL" id="BGPR01221948">
    <property type="protein sequence ID" value="GBN64399.1"/>
    <property type="molecule type" value="Genomic_DNA"/>
</dbReference>
<dbReference type="EMBL" id="BGPR01221290">
    <property type="protein sequence ID" value="GBN63023.1"/>
    <property type="molecule type" value="Genomic_DNA"/>
</dbReference>
<protein>
    <submittedName>
        <fullName evidence="4">Uncharacterized protein</fullName>
    </submittedName>
</protein>
<evidence type="ECO:0000313" key="9">
    <source>
        <dbReference type="EMBL" id="GBN63023.1"/>
    </source>
</evidence>
<evidence type="ECO:0000313" key="12">
    <source>
        <dbReference type="EMBL" id="GBN64399.1"/>
    </source>
</evidence>
<evidence type="ECO:0000313" key="2">
    <source>
        <dbReference type="EMBL" id="GBN62904.1"/>
    </source>
</evidence>
<evidence type="ECO:0000313" key="11">
    <source>
        <dbReference type="EMBL" id="GBN63048.1"/>
    </source>
</evidence>
<evidence type="ECO:0000313" key="5">
    <source>
        <dbReference type="EMBL" id="GBN62938.1"/>
    </source>
</evidence>
<keyword evidence="13" id="KW-1185">Reference proteome</keyword>
<accession>A0A4Y2QHY2</accession>
<proteinExistence type="predicted"/>
<dbReference type="AlphaFoldDB" id="A0A4Y2QHY2"/>
<name>A0A4Y2QHY2_ARAVE</name>
<evidence type="ECO:0000313" key="6">
    <source>
        <dbReference type="EMBL" id="GBN62977.1"/>
    </source>
</evidence>
<evidence type="ECO:0000313" key="4">
    <source>
        <dbReference type="EMBL" id="GBN62921.1"/>
    </source>
</evidence>
<dbReference type="EMBL" id="BGPR01221248">
    <property type="protein sequence ID" value="GBN62921.1"/>
    <property type="molecule type" value="Genomic_DNA"/>
</dbReference>
<dbReference type="EMBL" id="BGPR01221238">
    <property type="protein sequence ID" value="GBN62900.1"/>
    <property type="molecule type" value="Genomic_DNA"/>
</dbReference>
<evidence type="ECO:0000313" key="8">
    <source>
        <dbReference type="EMBL" id="GBN63012.1"/>
    </source>
</evidence>
<dbReference type="EMBL" id="BGPR01221304">
    <property type="protein sequence ID" value="GBN63048.1"/>
    <property type="molecule type" value="Genomic_DNA"/>
</dbReference>
<evidence type="ECO:0000313" key="10">
    <source>
        <dbReference type="EMBL" id="GBN63042.1"/>
    </source>
</evidence>
<dbReference type="EMBL" id="BGPR01221240">
    <property type="protein sequence ID" value="GBN62904.1"/>
    <property type="molecule type" value="Genomic_DNA"/>
</dbReference>
<dbReference type="Proteomes" id="UP000499080">
    <property type="component" value="Unassembled WGS sequence"/>
</dbReference>
<dbReference type="EMBL" id="BGPR01221271">
    <property type="protein sequence ID" value="GBN62977.1"/>
    <property type="molecule type" value="Genomic_DNA"/>
</dbReference>